<organism evidence="1 2">
    <name type="scientific">Digitaria exilis</name>
    <dbReference type="NCBI Taxonomy" id="1010633"/>
    <lineage>
        <taxon>Eukaryota</taxon>
        <taxon>Viridiplantae</taxon>
        <taxon>Streptophyta</taxon>
        <taxon>Embryophyta</taxon>
        <taxon>Tracheophyta</taxon>
        <taxon>Spermatophyta</taxon>
        <taxon>Magnoliopsida</taxon>
        <taxon>Liliopsida</taxon>
        <taxon>Poales</taxon>
        <taxon>Poaceae</taxon>
        <taxon>PACMAD clade</taxon>
        <taxon>Panicoideae</taxon>
        <taxon>Panicodae</taxon>
        <taxon>Paniceae</taxon>
        <taxon>Anthephorinae</taxon>
        <taxon>Digitaria</taxon>
    </lineage>
</organism>
<evidence type="ECO:0000313" key="2">
    <source>
        <dbReference type="Proteomes" id="UP000636709"/>
    </source>
</evidence>
<dbReference type="Proteomes" id="UP000636709">
    <property type="component" value="Unassembled WGS sequence"/>
</dbReference>
<evidence type="ECO:0000313" key="1">
    <source>
        <dbReference type="EMBL" id="KAF8718189.1"/>
    </source>
</evidence>
<gene>
    <name evidence="1" type="ORF">HU200_025680</name>
</gene>
<name>A0A835EV86_9POAL</name>
<dbReference type="OrthoDB" id="2066at2759"/>
<reference evidence="1" key="1">
    <citation type="submission" date="2020-07" db="EMBL/GenBank/DDBJ databases">
        <title>Genome sequence and genetic diversity analysis of an under-domesticated orphan crop, white fonio (Digitaria exilis).</title>
        <authorList>
            <person name="Bennetzen J.L."/>
            <person name="Chen S."/>
            <person name="Ma X."/>
            <person name="Wang X."/>
            <person name="Yssel A.E.J."/>
            <person name="Chaluvadi S.R."/>
            <person name="Johnson M."/>
            <person name="Gangashetty P."/>
            <person name="Hamidou F."/>
            <person name="Sanogo M.D."/>
            <person name="Zwaenepoel A."/>
            <person name="Wallace J."/>
            <person name="Van De Peer Y."/>
            <person name="Van Deynze A."/>
        </authorList>
    </citation>
    <scope>NUCLEOTIDE SEQUENCE</scope>
    <source>
        <tissue evidence="1">Leaves</tissue>
    </source>
</reference>
<dbReference type="AlphaFoldDB" id="A0A835EV86"/>
<protein>
    <submittedName>
        <fullName evidence="1">Uncharacterized protein</fullName>
    </submittedName>
</protein>
<dbReference type="EMBL" id="JACEFO010001712">
    <property type="protein sequence ID" value="KAF8718189.1"/>
    <property type="molecule type" value="Genomic_DNA"/>
</dbReference>
<accession>A0A835EV86</accession>
<dbReference type="GO" id="GO:0010020">
    <property type="term" value="P:chloroplast fission"/>
    <property type="evidence" value="ECO:0007669"/>
    <property type="project" value="TreeGrafter"/>
</dbReference>
<dbReference type="InterPro" id="IPR003425">
    <property type="entry name" value="CCB3/YggT"/>
</dbReference>
<proteinExistence type="predicted"/>
<dbReference type="GO" id="GO:0016020">
    <property type="term" value="C:membrane"/>
    <property type="evidence" value="ECO:0007669"/>
    <property type="project" value="InterPro"/>
</dbReference>
<comment type="caution">
    <text evidence="1">The sequence shown here is derived from an EMBL/GenBank/DDBJ whole genome shotgun (WGS) entry which is preliminary data.</text>
</comment>
<sequence length="252" mass="27044">MAMASPNADPPQHHASMPPLLLAVRHIPFPGVHRPRVLPSPDVLTPIARRLEELAAAAAAHPLLKPLFAAHSHLSSFAQLMPLWSECLMVNEQSRRRLVAARRDAMLSGEHCFAAVLGDSVAGVVVANGINNFLSLYNTVLVVRLVLTWFPNTPPAIVAPLSTICDPYLNIFRGIIPPLGGTLDLSPILAFLVLNAFTSTAAALPAELPDSAAAAQHHCRSGASTSSCSAPLDLTANQRKWMQRMQSRKTQA</sequence>
<keyword evidence="2" id="KW-1185">Reference proteome</keyword>
<dbReference type="PANTHER" id="PTHR33219:SF14">
    <property type="entry name" value="PROTEIN COFACTOR ASSEMBLY OF COMPLEX C SUBUNIT B CCB3, CHLOROPLASTIC-RELATED"/>
    <property type="match status" value="1"/>
</dbReference>
<dbReference type="PANTHER" id="PTHR33219">
    <property type="entry name" value="YLMG HOMOLOG PROTEIN 2, CHLOROPLASTIC"/>
    <property type="match status" value="1"/>
</dbReference>
<dbReference type="Pfam" id="PF02325">
    <property type="entry name" value="CCB3_YggT"/>
    <property type="match status" value="1"/>
</dbReference>